<dbReference type="GO" id="GO:0016787">
    <property type="term" value="F:hydrolase activity"/>
    <property type="evidence" value="ECO:0007669"/>
    <property type="project" value="UniProtKB-KW"/>
</dbReference>
<dbReference type="AlphaFoldDB" id="A0A6J6V0B8"/>
<dbReference type="EMBL" id="CAFBPS010000012">
    <property type="protein sequence ID" value="CAB5021823.1"/>
    <property type="molecule type" value="Genomic_DNA"/>
</dbReference>
<evidence type="ECO:0000313" key="6">
    <source>
        <dbReference type="EMBL" id="CAB4910348.1"/>
    </source>
</evidence>
<dbReference type="Gene3D" id="3.40.50.1820">
    <property type="entry name" value="alpha/beta hydrolase"/>
    <property type="match status" value="1"/>
</dbReference>
<name>A0A6J6V0B8_9ZZZZ</name>
<keyword evidence="1" id="KW-0378">Hydrolase</keyword>
<dbReference type="EMBL" id="CAEZYH010000068">
    <property type="protein sequence ID" value="CAB4725680.1"/>
    <property type="molecule type" value="Genomic_DNA"/>
</dbReference>
<dbReference type="EMBL" id="CAEZZP010000013">
    <property type="protein sequence ID" value="CAB4764705.1"/>
    <property type="molecule type" value="Genomic_DNA"/>
</dbReference>
<evidence type="ECO:0000313" key="5">
    <source>
        <dbReference type="EMBL" id="CAB4865979.1"/>
    </source>
</evidence>
<sequence length="334" mass="36913">MVSVGKTEAMSKSIQQRTIRTNGVDLVVTEAGDPSGPCIILSHGFPESAHSWRHQMQPLADAGYHVLAPDQRGYGFSSSPKNVTDYGVQDLTGDLVGLLDATGHADATFVGHDWGALVVWEAGRLHPDRVNAICAVSVPFTPWPAKPTELFKMMFTDRFFYMLYFQEVGPAEKELGADIRHTMHQFLWAASGAMYKPGPTDPAELPPMAGTGFLDLFKDVPTHLPTWLTQDDLDYYVKQFTNSGFFGPVSWYRNLDANYELLKDIPIDRISMPTFFIGGDKDAVIAARLDTLDAVNGMTPNYKGSVIIPGAGHWTQQEFPEEFNAAMMGFLKTL</sequence>
<dbReference type="InterPro" id="IPR029058">
    <property type="entry name" value="AB_hydrolase_fold"/>
</dbReference>
<dbReference type="EMBL" id="CAFBLJ010000029">
    <property type="protein sequence ID" value="CAB4865979.1"/>
    <property type="molecule type" value="Genomic_DNA"/>
</dbReference>
<evidence type="ECO:0000313" key="4">
    <source>
        <dbReference type="EMBL" id="CAB4764705.1"/>
    </source>
</evidence>
<feature type="domain" description="AB hydrolase-1" evidence="2">
    <location>
        <begin position="38"/>
        <end position="318"/>
    </location>
</feature>
<dbReference type="PANTHER" id="PTHR43329">
    <property type="entry name" value="EPOXIDE HYDROLASE"/>
    <property type="match status" value="1"/>
</dbReference>
<dbReference type="EMBL" id="CAFBMF010000125">
    <property type="protein sequence ID" value="CAB4910348.1"/>
    <property type="molecule type" value="Genomic_DNA"/>
</dbReference>
<dbReference type="InterPro" id="IPR000073">
    <property type="entry name" value="AB_hydrolase_1"/>
</dbReference>
<evidence type="ECO:0000259" key="2">
    <source>
        <dbReference type="Pfam" id="PF00561"/>
    </source>
</evidence>
<evidence type="ECO:0000313" key="7">
    <source>
        <dbReference type="EMBL" id="CAB5021823.1"/>
    </source>
</evidence>
<organism evidence="4">
    <name type="scientific">freshwater metagenome</name>
    <dbReference type="NCBI Taxonomy" id="449393"/>
    <lineage>
        <taxon>unclassified sequences</taxon>
        <taxon>metagenomes</taxon>
        <taxon>ecological metagenomes</taxon>
    </lineage>
</organism>
<dbReference type="SUPFAM" id="SSF53474">
    <property type="entry name" value="alpha/beta-Hydrolases"/>
    <property type="match status" value="1"/>
</dbReference>
<evidence type="ECO:0000256" key="1">
    <source>
        <dbReference type="ARBA" id="ARBA00022801"/>
    </source>
</evidence>
<proteinExistence type="predicted"/>
<dbReference type="InterPro" id="IPR000639">
    <property type="entry name" value="Epox_hydrolase-like"/>
</dbReference>
<dbReference type="PRINTS" id="PR00412">
    <property type="entry name" value="EPOXHYDRLASE"/>
</dbReference>
<evidence type="ECO:0000313" key="3">
    <source>
        <dbReference type="EMBL" id="CAB4725680.1"/>
    </source>
</evidence>
<reference evidence="4" key="1">
    <citation type="submission" date="2020-05" db="EMBL/GenBank/DDBJ databases">
        <authorList>
            <person name="Chiriac C."/>
            <person name="Salcher M."/>
            <person name="Ghai R."/>
            <person name="Kavagutti S V."/>
        </authorList>
    </citation>
    <scope>NUCLEOTIDE SEQUENCE</scope>
</reference>
<accession>A0A6J6V0B8</accession>
<dbReference type="Pfam" id="PF00561">
    <property type="entry name" value="Abhydrolase_1"/>
    <property type="match status" value="1"/>
</dbReference>
<gene>
    <name evidence="3" type="ORF">UFOPK2658_01380</name>
    <name evidence="4" type="ORF">UFOPK2880_00371</name>
    <name evidence="5" type="ORF">UFOPK3304_00732</name>
    <name evidence="6" type="ORF">UFOPK3494_01483</name>
    <name evidence="7" type="ORF">UFOPK4134_00326</name>
</gene>
<protein>
    <submittedName>
        <fullName evidence="4">Unannotated protein</fullName>
    </submittedName>
</protein>